<keyword evidence="11" id="KW-1185">Reference proteome</keyword>
<sequence length="1019" mass="113445">MPPASEEVLQITRSCNPTTCPLDPIPSAMLQTISPDLLPFITTVINGSLTSGHVPTVFKRARVISILKKPALDPSDISNYRPVSLLSFLSKILERVVCNQLSDYLMQNNLHDPNQSGFKEAHSTETALLAVTEKLHAARSTKLSSVLILLDLSAAFDTVNHKTLLSTLRSLGICGTAWEWFASYLDGRSYQVTWKRLTSAPRRLSTGVPQGSVLGPLLFSLYTHSLGNVISSHGFSYHCYADDTQLIFSFPHSDTTASARISVCLADISSWMTAHQLKLNPSKTELLIIPGDPSPAKDLAISLSNSMISPSATAHNLGVTMDNQLSFSSNVTNVTRSCWFLLYNTRRIRTFLSTQATQVLVQSLVISRLDYCNSLLAGLPLNAIRPLQMIQNAAARLVFNLPKYSHTTPLLRSLHWLPGAACIRFKTLMLAYKAKNGPAPSYLKALITPRTAPRLLRSTSTARLVPPSLREKGSDCYTSDSNASDSNTSDTNTSDCNTNEYNTSDYNTSDTNTSHCNTSGSNTSDSDTSDYNTSETNTIDTIDCNTNEYNTSDYNTSDTNTSDHNTNDYKTSVYNISDYNTSDCNTNDTNTSDCHTSDTNTSDSTSSDCNTSDTNTSDYKTSVYNISDTNNNEYNTSDCNTSDTNNNEYNTTESKMAESLLNDKDQYNCSVCLELMKVPVTIPCGHSYCMSCINDYWEQNQFKKTQCPQCRHEYSTRPALNKNTLLAEILENLSNPTFQDSFPAPGEVECDFCIGKKLRAVKSCLQCQASYCEMHLQPHYTVPALQKHKLVAATNIPTCPRHDKVLEAFCRTDNVCICMSCVIDDHRGHDTVSSAQEREDKQVILQANKHKFVEKRQEKAKELDELMKATEAHAQATQQTVDKTEQAFSSLINSIEKSYSELIVKIRAQESIYRDQAADVQEQLELEIATLMGQEDAIDKLLQTEDNVYFLQNFASMPSSSAAEEVPYQSLEPLESFSDVRDMFSEFKEKLEVFCTQELDKIFAENTSECVYVRERELV</sequence>
<protein>
    <submittedName>
        <fullName evidence="10">Uncharacterized protein</fullName>
    </submittedName>
</protein>
<evidence type="ECO:0000256" key="1">
    <source>
        <dbReference type="ARBA" id="ARBA00022723"/>
    </source>
</evidence>
<dbReference type="PROSITE" id="PS00518">
    <property type="entry name" value="ZF_RING_1"/>
    <property type="match status" value="1"/>
</dbReference>
<dbReference type="CDD" id="cd19769">
    <property type="entry name" value="Bbox2_TRIM16-like"/>
    <property type="match status" value="1"/>
</dbReference>
<dbReference type="Pfam" id="PF00078">
    <property type="entry name" value="RVT_1"/>
    <property type="match status" value="1"/>
</dbReference>
<dbReference type="InterPro" id="IPR000477">
    <property type="entry name" value="RT_dom"/>
</dbReference>
<dbReference type="CDD" id="cd01650">
    <property type="entry name" value="RT_nLTR_like"/>
    <property type="match status" value="1"/>
</dbReference>
<evidence type="ECO:0000256" key="4">
    <source>
        <dbReference type="PROSITE-ProRule" id="PRU00024"/>
    </source>
</evidence>
<evidence type="ECO:0000259" key="8">
    <source>
        <dbReference type="PROSITE" id="PS50119"/>
    </source>
</evidence>
<gene>
    <name evidence="10" type="ORF">QTP70_010737</name>
</gene>
<dbReference type="InterPro" id="IPR001841">
    <property type="entry name" value="Znf_RING"/>
</dbReference>
<feature type="domain" description="B box-type" evidence="8">
    <location>
        <begin position="794"/>
        <end position="834"/>
    </location>
</feature>
<dbReference type="PROSITE" id="PS50089">
    <property type="entry name" value="ZF_RING_2"/>
    <property type="match status" value="1"/>
</dbReference>
<dbReference type="Gene3D" id="4.10.830.40">
    <property type="match status" value="1"/>
</dbReference>
<feature type="region of interest" description="Disordered" evidence="6">
    <location>
        <begin position="627"/>
        <end position="649"/>
    </location>
</feature>
<evidence type="ECO:0000256" key="2">
    <source>
        <dbReference type="ARBA" id="ARBA00022771"/>
    </source>
</evidence>
<evidence type="ECO:0000259" key="7">
    <source>
        <dbReference type="PROSITE" id="PS50089"/>
    </source>
</evidence>
<dbReference type="SUPFAM" id="SSF56672">
    <property type="entry name" value="DNA/RNA polymerases"/>
    <property type="match status" value="1"/>
</dbReference>
<evidence type="ECO:0000259" key="9">
    <source>
        <dbReference type="PROSITE" id="PS50878"/>
    </source>
</evidence>
<feature type="compositionally biased region" description="Low complexity" evidence="6">
    <location>
        <begin position="635"/>
        <end position="647"/>
    </location>
</feature>
<dbReference type="Gene3D" id="3.30.160.60">
    <property type="entry name" value="Classic Zinc Finger"/>
    <property type="match status" value="1"/>
</dbReference>
<feature type="domain" description="Reverse transcriptase" evidence="9">
    <location>
        <begin position="47"/>
        <end position="303"/>
    </location>
</feature>
<reference evidence="10" key="1">
    <citation type="submission" date="2023-06" db="EMBL/GenBank/DDBJ databases">
        <title>Male Hemibagrus guttatus genome.</title>
        <authorList>
            <person name="Bian C."/>
        </authorList>
    </citation>
    <scope>NUCLEOTIDE SEQUENCE</scope>
    <source>
        <strain evidence="10">Male_cb2023</strain>
        <tissue evidence="10">Muscle</tissue>
    </source>
</reference>
<keyword evidence="5" id="KW-0175">Coiled coil</keyword>
<dbReference type="PROSITE" id="PS50878">
    <property type="entry name" value="RT_POL"/>
    <property type="match status" value="1"/>
</dbReference>
<dbReference type="InterPro" id="IPR058030">
    <property type="entry name" value="TRIM8/14/16/25/29/45/65_CC"/>
</dbReference>
<feature type="compositionally biased region" description="Low complexity" evidence="6">
    <location>
        <begin position="478"/>
        <end position="564"/>
    </location>
</feature>
<name>A0AAE0Q9H0_9TELE</name>
<comment type="caution">
    <text evidence="10">The sequence shown here is derived from an EMBL/GenBank/DDBJ whole genome shotgun (WGS) entry which is preliminary data.</text>
</comment>
<dbReference type="EMBL" id="JAUCMX010000019">
    <property type="protein sequence ID" value="KAK3516416.1"/>
    <property type="molecule type" value="Genomic_DNA"/>
</dbReference>
<dbReference type="AlphaFoldDB" id="A0AAE0Q9H0"/>
<keyword evidence="3" id="KW-0862">Zinc</keyword>
<dbReference type="SMART" id="SM00336">
    <property type="entry name" value="BBOX"/>
    <property type="match status" value="1"/>
</dbReference>
<dbReference type="CDD" id="cd19802">
    <property type="entry name" value="Bbox1_TRIM8-like"/>
    <property type="match status" value="1"/>
</dbReference>
<dbReference type="SUPFAM" id="SSF57845">
    <property type="entry name" value="B-box zinc-binding domain"/>
    <property type="match status" value="1"/>
</dbReference>
<dbReference type="SMART" id="SM00184">
    <property type="entry name" value="RING"/>
    <property type="match status" value="1"/>
</dbReference>
<keyword evidence="2 4" id="KW-0863">Zinc-finger</keyword>
<accession>A0AAE0Q9H0</accession>
<dbReference type="PROSITE" id="PS50119">
    <property type="entry name" value="ZF_BBOX"/>
    <property type="match status" value="1"/>
</dbReference>
<dbReference type="InterPro" id="IPR013083">
    <property type="entry name" value="Znf_RING/FYVE/PHD"/>
</dbReference>
<keyword evidence="1" id="KW-0479">Metal-binding</keyword>
<evidence type="ECO:0000256" key="3">
    <source>
        <dbReference type="ARBA" id="ARBA00022833"/>
    </source>
</evidence>
<feature type="region of interest" description="Disordered" evidence="6">
    <location>
        <begin position="595"/>
        <end position="614"/>
    </location>
</feature>
<dbReference type="SUPFAM" id="SSF57850">
    <property type="entry name" value="RING/U-box"/>
    <property type="match status" value="1"/>
</dbReference>
<dbReference type="Pfam" id="PF15227">
    <property type="entry name" value="zf-C3HC4_4"/>
    <property type="match status" value="1"/>
</dbReference>
<dbReference type="InterPro" id="IPR017907">
    <property type="entry name" value="Znf_RING_CS"/>
</dbReference>
<dbReference type="Proteomes" id="UP001274896">
    <property type="component" value="Unassembled WGS sequence"/>
</dbReference>
<proteinExistence type="predicted"/>
<feature type="coiled-coil region" evidence="5">
    <location>
        <begin position="853"/>
        <end position="887"/>
    </location>
</feature>
<evidence type="ECO:0000313" key="10">
    <source>
        <dbReference type="EMBL" id="KAK3516416.1"/>
    </source>
</evidence>
<evidence type="ECO:0000313" key="11">
    <source>
        <dbReference type="Proteomes" id="UP001274896"/>
    </source>
</evidence>
<feature type="domain" description="RING-type" evidence="7">
    <location>
        <begin position="669"/>
        <end position="711"/>
    </location>
</feature>
<organism evidence="10 11">
    <name type="scientific">Hemibagrus guttatus</name>
    <dbReference type="NCBI Taxonomy" id="175788"/>
    <lineage>
        <taxon>Eukaryota</taxon>
        <taxon>Metazoa</taxon>
        <taxon>Chordata</taxon>
        <taxon>Craniata</taxon>
        <taxon>Vertebrata</taxon>
        <taxon>Euteleostomi</taxon>
        <taxon>Actinopterygii</taxon>
        <taxon>Neopterygii</taxon>
        <taxon>Teleostei</taxon>
        <taxon>Ostariophysi</taxon>
        <taxon>Siluriformes</taxon>
        <taxon>Bagridae</taxon>
        <taxon>Hemibagrus</taxon>
    </lineage>
</organism>
<evidence type="ECO:0000256" key="6">
    <source>
        <dbReference type="SAM" id="MobiDB-lite"/>
    </source>
</evidence>
<dbReference type="Pfam" id="PF00643">
    <property type="entry name" value="zf-B_box"/>
    <property type="match status" value="1"/>
</dbReference>
<dbReference type="InterPro" id="IPR043502">
    <property type="entry name" value="DNA/RNA_pol_sf"/>
</dbReference>
<dbReference type="PANTHER" id="PTHR33332">
    <property type="entry name" value="REVERSE TRANSCRIPTASE DOMAIN-CONTAINING PROTEIN"/>
    <property type="match status" value="1"/>
</dbReference>
<dbReference type="InterPro" id="IPR000315">
    <property type="entry name" value="Znf_B-box"/>
</dbReference>
<dbReference type="Gene3D" id="3.30.40.10">
    <property type="entry name" value="Zinc/RING finger domain, C3HC4 (zinc finger)"/>
    <property type="match status" value="1"/>
</dbReference>
<feature type="region of interest" description="Disordered" evidence="6">
    <location>
        <begin position="457"/>
        <end position="568"/>
    </location>
</feature>
<dbReference type="Pfam" id="PF25600">
    <property type="entry name" value="TRIM_CC"/>
    <property type="match status" value="1"/>
</dbReference>
<evidence type="ECO:0000256" key="5">
    <source>
        <dbReference type="SAM" id="Coils"/>
    </source>
</evidence>
<dbReference type="GO" id="GO:0008270">
    <property type="term" value="F:zinc ion binding"/>
    <property type="evidence" value="ECO:0007669"/>
    <property type="project" value="UniProtKB-KW"/>
</dbReference>